<dbReference type="Pfam" id="PF01436">
    <property type="entry name" value="NHL"/>
    <property type="match status" value="1"/>
</dbReference>
<dbReference type="PANTHER" id="PTHR46388:SF2">
    <property type="entry name" value="NHL REPEAT-CONTAINING PROTEIN 2"/>
    <property type="match status" value="1"/>
</dbReference>
<dbReference type="EMBL" id="CAJNOK010030972">
    <property type="protein sequence ID" value="CAF1466599.1"/>
    <property type="molecule type" value="Genomic_DNA"/>
</dbReference>
<dbReference type="InterPro" id="IPR001258">
    <property type="entry name" value="NHL_repeat"/>
</dbReference>
<dbReference type="CDD" id="cd05819">
    <property type="entry name" value="NHL"/>
    <property type="match status" value="1"/>
</dbReference>
<feature type="repeat" description="NHL" evidence="2">
    <location>
        <begin position="135"/>
        <end position="179"/>
    </location>
</feature>
<dbReference type="SUPFAM" id="SSF63825">
    <property type="entry name" value="YWTD domain"/>
    <property type="match status" value="1"/>
</dbReference>
<dbReference type="InterPro" id="IPR011042">
    <property type="entry name" value="6-blade_b-propeller_TolB-like"/>
</dbReference>
<evidence type="ECO:0008006" key="6">
    <source>
        <dbReference type="Google" id="ProtNLM"/>
    </source>
</evidence>
<dbReference type="AlphaFoldDB" id="A0A8S2FH20"/>
<name>A0A8S2FH20_9BILA</name>
<keyword evidence="1" id="KW-0677">Repeat</keyword>
<evidence type="ECO:0000313" key="5">
    <source>
        <dbReference type="Proteomes" id="UP000677228"/>
    </source>
</evidence>
<dbReference type="EMBL" id="CAJOBA010052851">
    <property type="protein sequence ID" value="CAF4259136.1"/>
    <property type="molecule type" value="Genomic_DNA"/>
</dbReference>
<organism evidence="3 5">
    <name type="scientific">Didymodactylos carnosus</name>
    <dbReference type="NCBI Taxonomy" id="1234261"/>
    <lineage>
        <taxon>Eukaryota</taxon>
        <taxon>Metazoa</taxon>
        <taxon>Spiralia</taxon>
        <taxon>Gnathifera</taxon>
        <taxon>Rotifera</taxon>
        <taxon>Eurotatoria</taxon>
        <taxon>Bdelloidea</taxon>
        <taxon>Philodinida</taxon>
        <taxon>Philodinidae</taxon>
        <taxon>Didymodactylos</taxon>
    </lineage>
</organism>
<dbReference type="Proteomes" id="UP000682733">
    <property type="component" value="Unassembled WGS sequence"/>
</dbReference>
<evidence type="ECO:0000256" key="2">
    <source>
        <dbReference type="PROSITE-ProRule" id="PRU00504"/>
    </source>
</evidence>
<gene>
    <name evidence="3" type="ORF">OVA965_LOCUS35481</name>
    <name evidence="4" type="ORF">TMI583_LOCUS36448</name>
</gene>
<evidence type="ECO:0000313" key="4">
    <source>
        <dbReference type="EMBL" id="CAF4259136.1"/>
    </source>
</evidence>
<proteinExistence type="predicted"/>
<dbReference type="PANTHER" id="PTHR46388">
    <property type="entry name" value="NHL REPEAT-CONTAINING PROTEIN 2"/>
    <property type="match status" value="1"/>
</dbReference>
<evidence type="ECO:0000313" key="3">
    <source>
        <dbReference type="EMBL" id="CAF1466599.1"/>
    </source>
</evidence>
<reference evidence="3" key="1">
    <citation type="submission" date="2021-02" db="EMBL/GenBank/DDBJ databases">
        <authorList>
            <person name="Nowell W R."/>
        </authorList>
    </citation>
    <scope>NUCLEOTIDE SEQUENCE</scope>
</reference>
<sequence>MSLNSPTELSLPRGIFIHQQTNTLYVADFSNARVQMFSLNPSSSTGTTAVFNVADPSKIYIDDESDGPTTYIAIFIGNRVEKWKIGSSSGVQLGVECRSCLGISVDKQKNVYMSESDRHRILKWSPETNDTIVVAGRTDERGGTGEYLSSPAGIYVDRTSGALYVADSQNNRIQKWVKNAQTGITVAGSNADSPASDAASLTDPSGVLVDEETNIVYVVDSLNNRIQRWLFNASKGDTIAGGFGMHIFHRVRKRELKLTLQN</sequence>
<evidence type="ECO:0000256" key="1">
    <source>
        <dbReference type="ARBA" id="ARBA00022737"/>
    </source>
</evidence>
<dbReference type="Proteomes" id="UP000677228">
    <property type="component" value="Unassembled WGS sequence"/>
</dbReference>
<dbReference type="Gene3D" id="2.120.10.30">
    <property type="entry name" value="TolB, C-terminal domain"/>
    <property type="match status" value="2"/>
</dbReference>
<protein>
    <recommendedName>
        <fullName evidence="6">NHL repeat-containing protein</fullName>
    </recommendedName>
</protein>
<accession>A0A8S2FH20</accession>
<comment type="caution">
    <text evidence="3">The sequence shown here is derived from an EMBL/GenBank/DDBJ whole genome shotgun (WGS) entry which is preliminary data.</text>
</comment>
<dbReference type="PROSITE" id="PS51125">
    <property type="entry name" value="NHL"/>
    <property type="match status" value="1"/>
</dbReference>